<dbReference type="AlphaFoldDB" id="A0A811SF38"/>
<evidence type="ECO:0000313" key="3">
    <source>
        <dbReference type="Proteomes" id="UP000604825"/>
    </source>
</evidence>
<evidence type="ECO:0000256" key="1">
    <source>
        <dbReference type="SAM" id="MobiDB-lite"/>
    </source>
</evidence>
<name>A0A811SF38_9POAL</name>
<keyword evidence="3" id="KW-1185">Reference proteome</keyword>
<feature type="region of interest" description="Disordered" evidence="1">
    <location>
        <begin position="1"/>
        <end position="117"/>
    </location>
</feature>
<dbReference type="EMBL" id="CAJGYO010000019">
    <property type="protein sequence ID" value="CAD6339576.1"/>
    <property type="molecule type" value="Genomic_DNA"/>
</dbReference>
<dbReference type="Proteomes" id="UP000604825">
    <property type="component" value="Unassembled WGS sequence"/>
</dbReference>
<evidence type="ECO:0000313" key="2">
    <source>
        <dbReference type="EMBL" id="CAD6339576.1"/>
    </source>
</evidence>
<accession>A0A811SF38</accession>
<sequence length="200" mass="21098">MLNSKTTTTVRIAQTEWLTMSRGSRRKTSSEMSASLPANTGFRGSARANAHSSATAPHAAPHQRATAPPARRSRPSLGRCSSPSPGWEVVGRVQAEESSGTAAPRWSSSVDHSDPASPAAAPVLALAAARPRPRPWKRSAEGYGYGLTGGCIRRWGLQAIRKRIALGLFALGARVLSCPGGREDVQLAEKSAVRCSVCLS</sequence>
<proteinExistence type="predicted"/>
<feature type="compositionally biased region" description="Low complexity" evidence="1">
    <location>
        <begin position="106"/>
        <end position="117"/>
    </location>
</feature>
<protein>
    <submittedName>
        <fullName evidence="2">Uncharacterized protein</fullName>
    </submittedName>
</protein>
<reference evidence="2" key="1">
    <citation type="submission" date="2020-10" db="EMBL/GenBank/DDBJ databases">
        <authorList>
            <person name="Han B."/>
            <person name="Lu T."/>
            <person name="Zhao Q."/>
            <person name="Huang X."/>
            <person name="Zhao Y."/>
        </authorList>
    </citation>
    <scope>NUCLEOTIDE SEQUENCE</scope>
</reference>
<organism evidence="2 3">
    <name type="scientific">Miscanthus lutarioriparius</name>
    <dbReference type="NCBI Taxonomy" id="422564"/>
    <lineage>
        <taxon>Eukaryota</taxon>
        <taxon>Viridiplantae</taxon>
        <taxon>Streptophyta</taxon>
        <taxon>Embryophyta</taxon>
        <taxon>Tracheophyta</taxon>
        <taxon>Spermatophyta</taxon>
        <taxon>Magnoliopsida</taxon>
        <taxon>Liliopsida</taxon>
        <taxon>Poales</taxon>
        <taxon>Poaceae</taxon>
        <taxon>PACMAD clade</taxon>
        <taxon>Panicoideae</taxon>
        <taxon>Andropogonodae</taxon>
        <taxon>Andropogoneae</taxon>
        <taxon>Saccharinae</taxon>
        <taxon>Miscanthus</taxon>
    </lineage>
</organism>
<gene>
    <name evidence="2" type="ORF">NCGR_LOCUS63674</name>
</gene>
<comment type="caution">
    <text evidence="2">The sequence shown here is derived from an EMBL/GenBank/DDBJ whole genome shotgun (WGS) entry which is preliminary data.</text>
</comment>
<feature type="compositionally biased region" description="Polar residues" evidence="1">
    <location>
        <begin position="1"/>
        <end position="22"/>
    </location>
</feature>
<feature type="compositionally biased region" description="Low complexity" evidence="1">
    <location>
        <begin position="48"/>
        <end position="70"/>
    </location>
</feature>